<comment type="caution">
    <text evidence="1">The sequence shown here is derived from an EMBL/GenBank/DDBJ whole genome shotgun (WGS) entry which is preliminary data.</text>
</comment>
<dbReference type="EMBL" id="BLXT01000089">
    <property type="protein sequence ID" value="GFN74401.1"/>
    <property type="molecule type" value="Genomic_DNA"/>
</dbReference>
<name>A0AAV3XV74_9GAST</name>
<protein>
    <submittedName>
        <fullName evidence="1">Uncharacterized protein</fullName>
    </submittedName>
</protein>
<gene>
    <name evidence="1" type="ORF">PoB_000090700</name>
</gene>
<reference evidence="1 2" key="1">
    <citation type="journal article" date="2021" name="Elife">
        <title>Chloroplast acquisition without the gene transfer in kleptoplastic sea slugs, Plakobranchus ocellatus.</title>
        <authorList>
            <person name="Maeda T."/>
            <person name="Takahashi S."/>
            <person name="Yoshida T."/>
            <person name="Shimamura S."/>
            <person name="Takaki Y."/>
            <person name="Nagai Y."/>
            <person name="Toyoda A."/>
            <person name="Suzuki Y."/>
            <person name="Arimoto A."/>
            <person name="Ishii H."/>
            <person name="Satoh N."/>
            <person name="Nishiyama T."/>
            <person name="Hasebe M."/>
            <person name="Maruyama T."/>
            <person name="Minagawa J."/>
            <person name="Obokata J."/>
            <person name="Shigenobu S."/>
        </authorList>
    </citation>
    <scope>NUCLEOTIDE SEQUENCE [LARGE SCALE GENOMIC DNA]</scope>
</reference>
<proteinExistence type="predicted"/>
<keyword evidence="2" id="KW-1185">Reference proteome</keyword>
<accession>A0AAV3XV74</accession>
<dbReference type="Proteomes" id="UP000735302">
    <property type="component" value="Unassembled WGS sequence"/>
</dbReference>
<evidence type="ECO:0000313" key="2">
    <source>
        <dbReference type="Proteomes" id="UP000735302"/>
    </source>
</evidence>
<evidence type="ECO:0000313" key="1">
    <source>
        <dbReference type="EMBL" id="GFN74401.1"/>
    </source>
</evidence>
<organism evidence="1 2">
    <name type="scientific">Plakobranchus ocellatus</name>
    <dbReference type="NCBI Taxonomy" id="259542"/>
    <lineage>
        <taxon>Eukaryota</taxon>
        <taxon>Metazoa</taxon>
        <taxon>Spiralia</taxon>
        <taxon>Lophotrochozoa</taxon>
        <taxon>Mollusca</taxon>
        <taxon>Gastropoda</taxon>
        <taxon>Heterobranchia</taxon>
        <taxon>Euthyneura</taxon>
        <taxon>Panpulmonata</taxon>
        <taxon>Sacoglossa</taxon>
        <taxon>Placobranchoidea</taxon>
        <taxon>Plakobranchidae</taxon>
        <taxon>Plakobranchus</taxon>
    </lineage>
</organism>
<sequence>MIEGIIFSTLTKKQPEDSATLQRFLQEGGNEEQTNKRVGEIDREVGPSICHQQETQTLQQSRVESRKCRCMQIGKRDEEGRPFGEKTRGRTVVALSRLASA</sequence>
<dbReference type="AlphaFoldDB" id="A0AAV3XV74"/>